<dbReference type="Gene3D" id="3.10.580.10">
    <property type="entry name" value="CBS-domain"/>
    <property type="match status" value="1"/>
</dbReference>
<dbReference type="eggNOG" id="COG1253">
    <property type="taxonomic scope" value="Bacteria"/>
</dbReference>
<dbReference type="OrthoDB" id="9798188at2"/>
<comment type="subcellular location">
    <subcellularLocation>
        <location evidence="1">Membrane</location>
        <topology evidence="1">Multi-pass membrane protein</topology>
    </subcellularLocation>
</comment>
<proteinExistence type="predicted"/>
<dbReference type="PROSITE" id="PS51846">
    <property type="entry name" value="CNNM"/>
    <property type="match status" value="1"/>
</dbReference>
<evidence type="ECO:0000256" key="8">
    <source>
        <dbReference type="SAM" id="MobiDB-lite"/>
    </source>
</evidence>
<evidence type="ECO:0000256" key="9">
    <source>
        <dbReference type="SAM" id="Phobius"/>
    </source>
</evidence>
<dbReference type="EMBL" id="AP012338">
    <property type="protein sequence ID" value="BAM04896.1"/>
    <property type="molecule type" value="Genomic_DNA"/>
</dbReference>
<evidence type="ECO:0000256" key="7">
    <source>
        <dbReference type="PROSITE-ProRule" id="PRU01193"/>
    </source>
</evidence>
<dbReference type="PANTHER" id="PTHR22777">
    <property type="entry name" value="HEMOLYSIN-RELATED"/>
    <property type="match status" value="1"/>
</dbReference>
<dbReference type="InterPro" id="IPR005170">
    <property type="entry name" value="Transptr-assoc_dom"/>
</dbReference>
<dbReference type="InterPro" id="IPR046342">
    <property type="entry name" value="CBS_dom_sf"/>
</dbReference>
<dbReference type="InterPro" id="IPR002550">
    <property type="entry name" value="CNNM"/>
</dbReference>
<evidence type="ECO:0000256" key="1">
    <source>
        <dbReference type="ARBA" id="ARBA00004141"/>
    </source>
</evidence>
<evidence type="ECO:0000256" key="2">
    <source>
        <dbReference type="ARBA" id="ARBA00022692"/>
    </source>
</evidence>
<dbReference type="SUPFAM" id="SSF54631">
    <property type="entry name" value="CBS-domain pair"/>
    <property type="match status" value="1"/>
</dbReference>
<dbReference type="GO" id="GO:0005886">
    <property type="term" value="C:plasma membrane"/>
    <property type="evidence" value="ECO:0007669"/>
    <property type="project" value="TreeGrafter"/>
</dbReference>
<sequence length="465" mass="49849">MPSLSTLLLLGLLPLLLIGSAFFSGGETAFFSLTRAQRLKMTRRASASGRALGTLMGTRAGPDAGEQRSLLVTLLLGNMTINVTFFVITSVLLIRGEAAGLPAWLLVVLSLVPLVVMILLGEVLPKLVAARLAERWSSAVAVPMLLVHRAISPVRIAATAGVIAPLARLIAPSPQADTLSVEEIDQLVSTSGEQAVLADGEALLLRQAIELSRLRVRDLMVPRVDVAAYDLEEPVSELLDLVTRRRLRHVPVHRGGLDHIEGMVYAREVLLARGGLDPAAAGTAAEGGIGKLVRQTHFVPEQQRADRMLVEMRKTGRTFSIVVDEFGGTAGLITLEDLAEHLFGDIPGSYEPRGLSRVTEVRGREGVYEVDANLMLIDWPDRLDLPEPESELARESDVATLGGLVMTELDRLPAVGDGLVAGPIRLEVKAMEGHRITRIEVQRADGAARSAAGATEAAARPEEHA</sequence>
<keyword evidence="6 7" id="KW-0472">Membrane</keyword>
<accession>I0II08</accession>
<evidence type="ECO:0000313" key="11">
    <source>
        <dbReference type="EMBL" id="BAM04896.1"/>
    </source>
</evidence>
<dbReference type="SMART" id="SM01091">
    <property type="entry name" value="CorC_HlyC"/>
    <property type="match status" value="1"/>
</dbReference>
<dbReference type="Gene3D" id="3.30.465.10">
    <property type="match status" value="1"/>
</dbReference>
<feature type="domain" description="CNNM transmembrane" evidence="10">
    <location>
        <begin position="2"/>
        <end position="201"/>
    </location>
</feature>
<name>I0II08_PHYMF</name>
<dbReference type="Pfam" id="PF03471">
    <property type="entry name" value="CorC_HlyC"/>
    <property type="match status" value="1"/>
</dbReference>
<dbReference type="InterPro" id="IPR000644">
    <property type="entry name" value="CBS_dom"/>
</dbReference>
<keyword evidence="5" id="KW-0129">CBS domain</keyword>
<feature type="region of interest" description="Disordered" evidence="8">
    <location>
        <begin position="445"/>
        <end position="465"/>
    </location>
</feature>
<dbReference type="InterPro" id="IPR036318">
    <property type="entry name" value="FAD-bd_PCMH-like_sf"/>
</dbReference>
<dbReference type="STRING" id="1142394.PSMK_27370"/>
<protein>
    <recommendedName>
        <fullName evidence="10">CNNM transmembrane domain-containing protein</fullName>
    </recommendedName>
</protein>
<keyword evidence="2 7" id="KW-0812">Transmembrane</keyword>
<dbReference type="HOGENOM" id="CLU_015237_4_1_0"/>
<gene>
    <name evidence="11" type="ordered locus">PSMK_27370</name>
</gene>
<feature type="transmembrane region" description="Helical" evidence="9">
    <location>
        <begin position="101"/>
        <end position="121"/>
    </location>
</feature>
<reference evidence="11 12" key="1">
    <citation type="submission" date="2012-02" db="EMBL/GenBank/DDBJ databases">
        <title>Complete genome sequence of Phycisphaera mikurensis NBRC 102666.</title>
        <authorList>
            <person name="Ankai A."/>
            <person name="Hosoyama A."/>
            <person name="Terui Y."/>
            <person name="Sekine M."/>
            <person name="Fukai R."/>
            <person name="Kato Y."/>
            <person name="Nakamura S."/>
            <person name="Yamada-Narita S."/>
            <person name="Kawakoshi A."/>
            <person name="Fukunaga Y."/>
            <person name="Yamazaki S."/>
            <person name="Fujita N."/>
        </authorList>
    </citation>
    <scope>NUCLEOTIDE SEQUENCE [LARGE SCALE GENOMIC DNA]</scope>
    <source>
        <strain evidence="12">NBRC 102666 / KCTC 22515 / FYK2301M01</strain>
    </source>
</reference>
<evidence type="ECO:0000256" key="6">
    <source>
        <dbReference type="ARBA" id="ARBA00023136"/>
    </source>
</evidence>
<evidence type="ECO:0000313" key="12">
    <source>
        <dbReference type="Proteomes" id="UP000007881"/>
    </source>
</evidence>
<dbReference type="Pfam" id="PF01595">
    <property type="entry name" value="CNNM"/>
    <property type="match status" value="1"/>
</dbReference>
<feature type="compositionally biased region" description="Low complexity" evidence="8">
    <location>
        <begin position="445"/>
        <end position="458"/>
    </location>
</feature>
<keyword evidence="4 7" id="KW-1133">Transmembrane helix</keyword>
<feature type="transmembrane region" description="Helical" evidence="9">
    <location>
        <begin position="70"/>
        <end position="94"/>
    </location>
</feature>
<dbReference type="SUPFAM" id="SSF56176">
    <property type="entry name" value="FAD-binding/transporter-associated domain-like"/>
    <property type="match status" value="1"/>
</dbReference>
<dbReference type="GO" id="GO:0050660">
    <property type="term" value="F:flavin adenine dinucleotide binding"/>
    <property type="evidence" value="ECO:0007669"/>
    <property type="project" value="InterPro"/>
</dbReference>
<dbReference type="Proteomes" id="UP000007881">
    <property type="component" value="Chromosome"/>
</dbReference>
<dbReference type="PANTHER" id="PTHR22777:SF17">
    <property type="entry name" value="UPF0053 PROTEIN SLL0260"/>
    <property type="match status" value="1"/>
</dbReference>
<dbReference type="AlphaFoldDB" id="I0II08"/>
<organism evidence="11 12">
    <name type="scientific">Phycisphaera mikurensis (strain NBRC 102666 / KCTC 22515 / FYK2301M01)</name>
    <dbReference type="NCBI Taxonomy" id="1142394"/>
    <lineage>
        <taxon>Bacteria</taxon>
        <taxon>Pseudomonadati</taxon>
        <taxon>Planctomycetota</taxon>
        <taxon>Phycisphaerae</taxon>
        <taxon>Phycisphaerales</taxon>
        <taxon>Phycisphaeraceae</taxon>
        <taxon>Phycisphaera</taxon>
    </lineage>
</organism>
<evidence type="ECO:0000256" key="5">
    <source>
        <dbReference type="ARBA" id="ARBA00023122"/>
    </source>
</evidence>
<keyword evidence="3" id="KW-0677">Repeat</keyword>
<dbReference type="RefSeq" id="WP_014438106.1">
    <property type="nucleotide sequence ID" value="NC_017080.1"/>
</dbReference>
<evidence type="ECO:0000259" key="10">
    <source>
        <dbReference type="PROSITE" id="PS51846"/>
    </source>
</evidence>
<dbReference type="CDD" id="cd04590">
    <property type="entry name" value="CBS_pair_CorC_HlyC_assoc"/>
    <property type="match status" value="1"/>
</dbReference>
<dbReference type="InterPro" id="IPR016169">
    <property type="entry name" value="FAD-bd_PCMH_sub2"/>
</dbReference>
<keyword evidence="12" id="KW-1185">Reference proteome</keyword>
<dbReference type="InterPro" id="IPR044751">
    <property type="entry name" value="Ion_transp-like_CBS"/>
</dbReference>
<evidence type="ECO:0000256" key="3">
    <source>
        <dbReference type="ARBA" id="ARBA00022737"/>
    </source>
</evidence>
<dbReference type="KEGG" id="phm:PSMK_27370"/>
<dbReference type="Pfam" id="PF00571">
    <property type="entry name" value="CBS"/>
    <property type="match status" value="2"/>
</dbReference>
<evidence type="ECO:0000256" key="4">
    <source>
        <dbReference type="ARBA" id="ARBA00022989"/>
    </source>
</evidence>